<keyword evidence="2" id="KW-1185">Reference proteome</keyword>
<dbReference type="eggNOG" id="COG3193">
    <property type="taxonomic scope" value="Bacteria"/>
</dbReference>
<dbReference type="Pfam" id="PF03928">
    <property type="entry name" value="HbpS-like"/>
    <property type="match status" value="1"/>
</dbReference>
<dbReference type="Proteomes" id="UP000184758">
    <property type="component" value="Unassembled WGS sequence"/>
</dbReference>
<dbReference type="InterPro" id="IPR052517">
    <property type="entry name" value="GlcG_carb_metab_protein"/>
</dbReference>
<name>A0A1N6F1C4_9LACT</name>
<reference evidence="2" key="1">
    <citation type="submission" date="2016-11" db="EMBL/GenBank/DDBJ databases">
        <authorList>
            <person name="Varghese N."/>
            <person name="Submissions S."/>
        </authorList>
    </citation>
    <scope>NUCLEOTIDE SEQUENCE [LARGE SCALE GENOMIC DNA]</scope>
    <source>
        <strain evidence="2">313</strain>
    </source>
</reference>
<dbReference type="PANTHER" id="PTHR34309">
    <property type="entry name" value="SLR1406 PROTEIN"/>
    <property type="match status" value="1"/>
</dbReference>
<dbReference type="AlphaFoldDB" id="A0A1N6F1C4"/>
<dbReference type="InterPro" id="IPR005624">
    <property type="entry name" value="PduO/GlcC-like"/>
</dbReference>
<dbReference type="RefSeq" id="WP_081884481.1">
    <property type="nucleotide sequence ID" value="NZ_FSRN01000001.1"/>
</dbReference>
<sequence length="169" mass="18861">MENKNIEKALTYLKAEPNFDEKIEKVIAYLKAETYFEKDNLYRIIDVAEQKAQEINVPITICITDMSGHPRMFYHMPEANIASITLAPKKANTAIMMRKPTKELNKDTVPNGELYQIETMLNGEMVTFAGGIPLVCHGQVIGAVGVSGGSVEEDQLICELSVKTFFEGE</sequence>
<dbReference type="SUPFAM" id="SSF143744">
    <property type="entry name" value="GlcG-like"/>
    <property type="match status" value="1"/>
</dbReference>
<proteinExistence type="predicted"/>
<evidence type="ECO:0000313" key="1">
    <source>
        <dbReference type="EMBL" id="SIN89017.1"/>
    </source>
</evidence>
<dbReference type="InterPro" id="IPR038084">
    <property type="entry name" value="PduO/GlcC-like_sf"/>
</dbReference>
<protein>
    <submittedName>
        <fullName evidence="1">Uncharacterized conserved protein GlcG, DUF336 family</fullName>
    </submittedName>
</protein>
<dbReference type="PANTHER" id="PTHR34309:SF1">
    <property type="entry name" value="PROTEIN GLCG"/>
    <property type="match status" value="1"/>
</dbReference>
<dbReference type="EMBL" id="FSRN01000001">
    <property type="protein sequence ID" value="SIN89017.1"/>
    <property type="molecule type" value="Genomic_DNA"/>
</dbReference>
<dbReference type="Gene3D" id="3.30.450.150">
    <property type="entry name" value="Haem-degrading domain"/>
    <property type="match status" value="1"/>
</dbReference>
<evidence type="ECO:0000313" key="2">
    <source>
        <dbReference type="Proteomes" id="UP000184758"/>
    </source>
</evidence>
<organism evidence="1 2">
    <name type="scientific">Carnobacterium alterfunditum</name>
    <dbReference type="NCBI Taxonomy" id="28230"/>
    <lineage>
        <taxon>Bacteria</taxon>
        <taxon>Bacillati</taxon>
        <taxon>Bacillota</taxon>
        <taxon>Bacilli</taxon>
        <taxon>Lactobacillales</taxon>
        <taxon>Carnobacteriaceae</taxon>
        <taxon>Carnobacterium</taxon>
    </lineage>
</organism>
<gene>
    <name evidence="1" type="ORF">SAMN05878443_0331</name>
</gene>
<accession>A0A1N6F1C4</accession>
<dbReference type="STRING" id="28230.SAMN05878443_0331"/>
<dbReference type="OrthoDB" id="9778896at2"/>